<keyword evidence="4" id="KW-0378">Hydrolase</keyword>
<dbReference type="InterPro" id="IPR019800">
    <property type="entry name" value="Glyco_hydro_3_AS"/>
</dbReference>
<keyword evidence="5" id="KW-0326">Glycosidase</keyword>
<proteinExistence type="inferred from homology"/>
<accession>A0A2W5QTG0</accession>
<dbReference type="InterPro" id="IPR017853">
    <property type="entry name" value="GH"/>
</dbReference>
<comment type="similarity">
    <text evidence="2">Belongs to the glycosyl hydrolase 3 family.</text>
</comment>
<comment type="caution">
    <text evidence="7">The sequence shown here is derived from an EMBL/GenBank/DDBJ whole genome shotgun (WGS) entry which is preliminary data.</text>
</comment>
<dbReference type="Pfam" id="PF00933">
    <property type="entry name" value="Glyco_hydro_3"/>
    <property type="match status" value="1"/>
</dbReference>
<comment type="catalytic activity">
    <reaction evidence="1">
        <text>Hydrolysis of terminal non-reducing N-acetyl-D-hexosamine residues in N-acetyl-beta-D-hexosaminides.</text>
        <dbReference type="EC" id="3.2.1.52"/>
    </reaction>
</comment>
<dbReference type="EC" id="3.2.1.52" evidence="3"/>
<evidence type="ECO:0000256" key="3">
    <source>
        <dbReference type="ARBA" id="ARBA00012663"/>
    </source>
</evidence>
<feature type="domain" description="Glycoside hydrolase family 3 N-terminal" evidence="6">
    <location>
        <begin position="15"/>
        <end position="308"/>
    </location>
</feature>
<evidence type="ECO:0000256" key="4">
    <source>
        <dbReference type="ARBA" id="ARBA00022801"/>
    </source>
</evidence>
<evidence type="ECO:0000256" key="5">
    <source>
        <dbReference type="ARBA" id="ARBA00023295"/>
    </source>
</evidence>
<reference evidence="7 8" key="1">
    <citation type="submission" date="2017-08" db="EMBL/GenBank/DDBJ databases">
        <title>Infants hospitalized years apart are colonized by the same room-sourced microbial strains.</title>
        <authorList>
            <person name="Brooks B."/>
            <person name="Olm M.R."/>
            <person name="Firek B.A."/>
            <person name="Baker R."/>
            <person name="Thomas B.C."/>
            <person name="Morowitz M.J."/>
            <person name="Banfield J.F."/>
        </authorList>
    </citation>
    <scope>NUCLEOTIDE SEQUENCE [LARGE SCALE GENOMIC DNA]</scope>
    <source>
        <strain evidence="7">S2_005_002_R2_33</strain>
    </source>
</reference>
<dbReference type="PROSITE" id="PS00775">
    <property type="entry name" value="GLYCOSYL_HYDROL_F3"/>
    <property type="match status" value="1"/>
</dbReference>
<dbReference type="InterPro" id="IPR036962">
    <property type="entry name" value="Glyco_hydro_3_N_sf"/>
</dbReference>
<evidence type="ECO:0000313" key="8">
    <source>
        <dbReference type="Proteomes" id="UP000249082"/>
    </source>
</evidence>
<dbReference type="PANTHER" id="PTHR30480">
    <property type="entry name" value="BETA-HEXOSAMINIDASE-RELATED"/>
    <property type="match status" value="1"/>
</dbReference>
<dbReference type="EMBL" id="QFPX01000008">
    <property type="protein sequence ID" value="PZQ54730.1"/>
    <property type="molecule type" value="Genomic_DNA"/>
</dbReference>
<dbReference type="PANTHER" id="PTHR30480:SF13">
    <property type="entry name" value="BETA-HEXOSAMINIDASE"/>
    <property type="match status" value="1"/>
</dbReference>
<name>A0A2W5QTG0_9SPHN</name>
<evidence type="ECO:0000313" key="7">
    <source>
        <dbReference type="EMBL" id="PZQ54730.1"/>
    </source>
</evidence>
<dbReference type="SUPFAM" id="SSF51445">
    <property type="entry name" value="(Trans)glycosidases"/>
    <property type="match status" value="1"/>
</dbReference>
<sequence length="336" mass="35745">MTPAIFGLSGLTLSADERAFFRDADPAGYILFGRNVQDRAQVRALTDALRAIHGRERLYITIDQEGGRVARMKPPVWTAYPPGGAFDRLYDLAPASAIEAARDNAEALGHDLAEVGITADCHPPLDLRHPGAHDIVGDRAFGADPMQVAALGRAVLQGLARAGIVGCIKHIPGHGRAMADSHKELPTVEAGEEELERDIAPFRTLCDTPFGMTAHVRYTAWDAENPATLSPYVIREIIRGRIGFTGLLMTDDLDMQALSGSVPELAERAVAAGCDIALNCWAKMDDMIGIAERLPAMSAEAAAKLDRALASVAEAGATGTHAELLAKRDALLALAG</sequence>
<dbReference type="NCBIfam" id="NF003740">
    <property type="entry name" value="PRK05337.1"/>
    <property type="match status" value="1"/>
</dbReference>
<dbReference type="GO" id="GO:0004563">
    <property type="term" value="F:beta-N-acetylhexosaminidase activity"/>
    <property type="evidence" value="ECO:0007669"/>
    <property type="project" value="UniProtKB-EC"/>
</dbReference>
<protein>
    <recommendedName>
        <fullName evidence="3">beta-N-acetylhexosaminidase</fullName>
        <ecNumber evidence="3">3.2.1.52</ecNumber>
    </recommendedName>
</protein>
<dbReference type="Gene3D" id="3.20.20.300">
    <property type="entry name" value="Glycoside hydrolase, family 3, N-terminal domain"/>
    <property type="match status" value="1"/>
</dbReference>
<dbReference type="InterPro" id="IPR001764">
    <property type="entry name" value="Glyco_hydro_3_N"/>
</dbReference>
<dbReference type="Proteomes" id="UP000249082">
    <property type="component" value="Unassembled WGS sequence"/>
</dbReference>
<gene>
    <name evidence="7" type="ORF">DI555_11955</name>
</gene>
<organism evidence="7 8">
    <name type="scientific">Novosphingobium pentaromativorans</name>
    <dbReference type="NCBI Taxonomy" id="205844"/>
    <lineage>
        <taxon>Bacteria</taxon>
        <taxon>Pseudomonadati</taxon>
        <taxon>Pseudomonadota</taxon>
        <taxon>Alphaproteobacteria</taxon>
        <taxon>Sphingomonadales</taxon>
        <taxon>Sphingomonadaceae</taxon>
        <taxon>Novosphingobium</taxon>
    </lineage>
</organism>
<evidence type="ECO:0000259" key="6">
    <source>
        <dbReference type="Pfam" id="PF00933"/>
    </source>
</evidence>
<dbReference type="AlphaFoldDB" id="A0A2W5QTG0"/>
<dbReference type="InterPro" id="IPR050226">
    <property type="entry name" value="NagZ_Beta-hexosaminidase"/>
</dbReference>
<dbReference type="GO" id="GO:0005975">
    <property type="term" value="P:carbohydrate metabolic process"/>
    <property type="evidence" value="ECO:0007669"/>
    <property type="project" value="InterPro"/>
</dbReference>
<dbReference type="GO" id="GO:0009254">
    <property type="term" value="P:peptidoglycan turnover"/>
    <property type="evidence" value="ECO:0007669"/>
    <property type="project" value="TreeGrafter"/>
</dbReference>
<evidence type="ECO:0000256" key="1">
    <source>
        <dbReference type="ARBA" id="ARBA00001231"/>
    </source>
</evidence>
<evidence type="ECO:0000256" key="2">
    <source>
        <dbReference type="ARBA" id="ARBA00005336"/>
    </source>
</evidence>